<keyword evidence="3" id="KW-0813">Transport</keyword>
<evidence type="ECO:0000256" key="5">
    <source>
        <dbReference type="ARBA" id="ARBA00022519"/>
    </source>
</evidence>
<dbReference type="PROSITE" id="PS52015">
    <property type="entry name" value="TONB_CTD"/>
    <property type="match status" value="1"/>
</dbReference>
<dbReference type="InterPro" id="IPR037682">
    <property type="entry name" value="TonB_C"/>
</dbReference>
<evidence type="ECO:0000256" key="7">
    <source>
        <dbReference type="ARBA" id="ARBA00022927"/>
    </source>
</evidence>
<keyword evidence="9" id="KW-0472">Membrane</keyword>
<evidence type="ECO:0000256" key="6">
    <source>
        <dbReference type="ARBA" id="ARBA00022692"/>
    </source>
</evidence>
<keyword evidence="8" id="KW-1133">Transmembrane helix</keyword>
<feature type="domain" description="TonB C-terminal" evidence="10">
    <location>
        <begin position="155"/>
        <end position="247"/>
    </location>
</feature>
<evidence type="ECO:0000256" key="4">
    <source>
        <dbReference type="ARBA" id="ARBA00022475"/>
    </source>
</evidence>
<keyword evidence="7" id="KW-0653">Protein transport</keyword>
<dbReference type="OrthoDB" id="1039448at2"/>
<evidence type="ECO:0000256" key="3">
    <source>
        <dbReference type="ARBA" id="ARBA00022448"/>
    </source>
</evidence>
<keyword evidence="12" id="KW-1185">Reference proteome</keyword>
<evidence type="ECO:0000256" key="9">
    <source>
        <dbReference type="ARBA" id="ARBA00023136"/>
    </source>
</evidence>
<proteinExistence type="inferred from homology"/>
<dbReference type="RefSeq" id="WP_119406466.1">
    <property type="nucleotide sequence ID" value="NZ_CP032869.1"/>
</dbReference>
<dbReference type="InterPro" id="IPR006260">
    <property type="entry name" value="TonB/TolA_C"/>
</dbReference>
<comment type="similarity">
    <text evidence="2">Belongs to the TonB family.</text>
</comment>
<gene>
    <name evidence="11" type="ORF">HYN43_024165</name>
</gene>
<dbReference type="Proteomes" id="UP000270046">
    <property type="component" value="Chromosome"/>
</dbReference>
<dbReference type="PANTHER" id="PTHR33446">
    <property type="entry name" value="PROTEIN TONB-RELATED"/>
    <property type="match status" value="1"/>
</dbReference>
<dbReference type="Gene3D" id="3.90.930.1">
    <property type="match status" value="1"/>
</dbReference>
<reference evidence="11 12" key="1">
    <citation type="submission" date="2018-10" db="EMBL/GenBank/DDBJ databases">
        <title>Genome sequencing of Mucilaginibacter sp. HYN0043.</title>
        <authorList>
            <person name="Kim M."/>
            <person name="Yi H."/>
        </authorList>
    </citation>
    <scope>NUCLEOTIDE SEQUENCE [LARGE SCALE GENOMIC DNA]</scope>
    <source>
        <strain evidence="11 12">HYN0043</strain>
    </source>
</reference>
<accession>A0A494VRF0</accession>
<evidence type="ECO:0000313" key="11">
    <source>
        <dbReference type="EMBL" id="AYL98186.1"/>
    </source>
</evidence>
<sequence>MKYNLFLIPVLACTKLFAQTTYINKIDKEQKIRQKISVLKADNNIWQGKYTEYNLKSNSILNEGYYKNNQKDSTWKYYNNWQKLAETGGYKADKRIGVWSAFDNKGELELQFDYDNDSLLFYKPTIQEIFKKQYNLIEGNDTTLVELDRKPIFLDGSSTMGSAIAATLRYPEEARSQHIEGKVIVAFKVNLDGTVSSFRVSKSLGYGCDEEALKAIKNIKGKWLPAVYQDREVVVENELPISFTLSY</sequence>
<dbReference type="EMBL" id="CP032869">
    <property type="protein sequence ID" value="AYL98186.1"/>
    <property type="molecule type" value="Genomic_DNA"/>
</dbReference>
<dbReference type="GO" id="GO:0031992">
    <property type="term" value="F:energy transducer activity"/>
    <property type="evidence" value="ECO:0007669"/>
    <property type="project" value="TreeGrafter"/>
</dbReference>
<keyword evidence="4" id="KW-1003">Cell membrane</keyword>
<keyword evidence="6" id="KW-0812">Transmembrane</keyword>
<organism evidence="11 12">
    <name type="scientific">Mucilaginibacter celer</name>
    <dbReference type="NCBI Taxonomy" id="2305508"/>
    <lineage>
        <taxon>Bacteria</taxon>
        <taxon>Pseudomonadati</taxon>
        <taxon>Bacteroidota</taxon>
        <taxon>Sphingobacteriia</taxon>
        <taxon>Sphingobacteriales</taxon>
        <taxon>Sphingobacteriaceae</taxon>
        <taxon>Mucilaginibacter</taxon>
    </lineage>
</organism>
<dbReference type="Pfam" id="PF03544">
    <property type="entry name" value="TonB_C"/>
    <property type="match status" value="1"/>
</dbReference>
<dbReference type="SUPFAM" id="SSF74653">
    <property type="entry name" value="TolA/TonB C-terminal domain"/>
    <property type="match status" value="1"/>
</dbReference>
<keyword evidence="5" id="KW-0997">Cell inner membrane</keyword>
<dbReference type="SUPFAM" id="SSF82185">
    <property type="entry name" value="Histone H3 K4-specific methyltransferase SET7/9 N-terminal domain"/>
    <property type="match status" value="1"/>
</dbReference>
<dbReference type="GO" id="GO:0098797">
    <property type="term" value="C:plasma membrane protein complex"/>
    <property type="evidence" value="ECO:0007669"/>
    <property type="project" value="TreeGrafter"/>
</dbReference>
<evidence type="ECO:0000256" key="2">
    <source>
        <dbReference type="ARBA" id="ARBA00006555"/>
    </source>
</evidence>
<dbReference type="NCBIfam" id="TIGR01352">
    <property type="entry name" value="tonB_Cterm"/>
    <property type="match status" value="1"/>
</dbReference>
<dbReference type="GO" id="GO:0055085">
    <property type="term" value="P:transmembrane transport"/>
    <property type="evidence" value="ECO:0007669"/>
    <property type="project" value="InterPro"/>
</dbReference>
<dbReference type="KEGG" id="muh:HYN43_024165"/>
<dbReference type="InterPro" id="IPR051045">
    <property type="entry name" value="TonB-dependent_transducer"/>
</dbReference>
<evidence type="ECO:0000313" key="12">
    <source>
        <dbReference type="Proteomes" id="UP000270046"/>
    </source>
</evidence>
<dbReference type="Gene3D" id="3.30.1150.10">
    <property type="match status" value="1"/>
</dbReference>
<comment type="subcellular location">
    <subcellularLocation>
        <location evidence="1">Cell inner membrane</location>
        <topology evidence="1">Single-pass membrane protein</topology>
        <orientation evidence="1">Periplasmic side</orientation>
    </subcellularLocation>
</comment>
<dbReference type="GO" id="GO:0015031">
    <property type="term" value="P:protein transport"/>
    <property type="evidence" value="ECO:0007669"/>
    <property type="project" value="UniProtKB-KW"/>
</dbReference>
<name>A0A494VRF0_9SPHI</name>
<evidence type="ECO:0000259" key="10">
    <source>
        <dbReference type="PROSITE" id="PS52015"/>
    </source>
</evidence>
<protein>
    <submittedName>
        <fullName evidence="11">TonB family protein</fullName>
    </submittedName>
</protein>
<evidence type="ECO:0000256" key="1">
    <source>
        <dbReference type="ARBA" id="ARBA00004383"/>
    </source>
</evidence>
<dbReference type="AlphaFoldDB" id="A0A494VRF0"/>
<evidence type="ECO:0000256" key="8">
    <source>
        <dbReference type="ARBA" id="ARBA00022989"/>
    </source>
</evidence>
<dbReference type="PANTHER" id="PTHR33446:SF2">
    <property type="entry name" value="PROTEIN TONB"/>
    <property type="match status" value="1"/>
</dbReference>